<dbReference type="EMBL" id="CM045758">
    <property type="protein sequence ID" value="KAI8031072.1"/>
    <property type="molecule type" value="Genomic_DNA"/>
</dbReference>
<accession>A0ACC0J059</accession>
<name>A0ACC0J059_9ERIC</name>
<keyword evidence="2" id="KW-1185">Reference proteome</keyword>
<organism evidence="1 2">
    <name type="scientific">Camellia lanceoleosa</name>
    <dbReference type="NCBI Taxonomy" id="1840588"/>
    <lineage>
        <taxon>Eukaryota</taxon>
        <taxon>Viridiplantae</taxon>
        <taxon>Streptophyta</taxon>
        <taxon>Embryophyta</taxon>
        <taxon>Tracheophyta</taxon>
        <taxon>Spermatophyta</taxon>
        <taxon>Magnoliopsida</taxon>
        <taxon>eudicotyledons</taxon>
        <taxon>Gunneridae</taxon>
        <taxon>Pentapetalae</taxon>
        <taxon>asterids</taxon>
        <taxon>Ericales</taxon>
        <taxon>Theaceae</taxon>
        <taxon>Camellia</taxon>
    </lineage>
</organism>
<comment type="caution">
    <text evidence="1">The sequence shown here is derived from an EMBL/GenBank/DDBJ whole genome shotgun (WGS) entry which is preliminary data.</text>
</comment>
<evidence type="ECO:0000313" key="1">
    <source>
        <dbReference type="EMBL" id="KAI8031072.1"/>
    </source>
</evidence>
<evidence type="ECO:0000313" key="2">
    <source>
        <dbReference type="Proteomes" id="UP001060215"/>
    </source>
</evidence>
<reference evidence="1 2" key="1">
    <citation type="journal article" date="2022" name="Plant J.">
        <title>Chromosome-level genome of Camellia lanceoleosa provides a valuable resource for understanding genome evolution and self-incompatibility.</title>
        <authorList>
            <person name="Gong W."/>
            <person name="Xiao S."/>
            <person name="Wang L."/>
            <person name="Liao Z."/>
            <person name="Chang Y."/>
            <person name="Mo W."/>
            <person name="Hu G."/>
            <person name="Li W."/>
            <person name="Zhao G."/>
            <person name="Zhu H."/>
            <person name="Hu X."/>
            <person name="Ji K."/>
            <person name="Xiang X."/>
            <person name="Song Q."/>
            <person name="Yuan D."/>
            <person name="Jin S."/>
            <person name="Zhang L."/>
        </authorList>
    </citation>
    <scope>NUCLEOTIDE SEQUENCE [LARGE SCALE GENOMIC DNA]</scope>
    <source>
        <strain evidence="1">SQ_2022a</strain>
    </source>
</reference>
<proteinExistence type="predicted"/>
<protein>
    <submittedName>
        <fullName evidence="1">Uncharacterized protein</fullName>
    </submittedName>
</protein>
<dbReference type="Proteomes" id="UP001060215">
    <property type="component" value="Chromosome 1"/>
</dbReference>
<sequence>MSFQNKSFWMPRDAGCLTDGDINYDTSSRIEPKRSHQWFMDASEPELFCNKKQAIENVNSRTMSEIPNANISLWDNNSSFQTVPGQFTDRLFGSEIARPFDLIDKSIPAVGTGSSNIERRGFEDQFGSNSSVGLSMSHTMEDPSSCLNYGGIRKVKVNQVMDSENGMSVSMGHPYTRGDNNTISIGNAYNKIDNNISLGTTYNSGNEGTISMGPTFNKADDSFIPMGHTFNRGDGNFMLMGHNFDKGDPSILSMGQPFDKGDDGFITMAHRYEKGNGNIISAGPAYNRGQENFNSMGSAYDKANENFISIGSSYDKGGDNIISMGPTSDKADTSAVPMGINYDKGKSSILSMGQNYKKGESSTISFGGYQNEPETNPSGGIISGYDLSASQPYDQTSNAPGQQDSVEHNTGLVASVASATASRTNANPRNKEPKPPKKVPPNNFPSNVKSLLSTGMLDGVPVKYVSWSREKNLKGIIKGTGYLCGCKDCKFTKALNAYEFERHAGCKTKHPNNHIYFENGKTIYAVVQELKSSPQEMLFEAIQNVTGSPINQKNFRIWKASYQAATRELQRIYGKDEVIVPS</sequence>
<gene>
    <name evidence="1" type="ORF">LOK49_LG01G00640</name>
</gene>